<dbReference type="SFLD" id="SFLDG01129">
    <property type="entry name" value="C1.5:_HAD__Beta-PGM__Phosphata"/>
    <property type="match status" value="1"/>
</dbReference>
<keyword evidence="1" id="KW-0378">Hydrolase</keyword>
<dbReference type="RefSeq" id="WP_138862910.1">
    <property type="nucleotide sequence ID" value="NZ_VCPC01000001.1"/>
</dbReference>
<dbReference type="Gene3D" id="1.10.150.240">
    <property type="entry name" value="Putative phosphatase, domain 2"/>
    <property type="match status" value="1"/>
</dbReference>
<dbReference type="InterPro" id="IPR036412">
    <property type="entry name" value="HAD-like_sf"/>
</dbReference>
<dbReference type="InterPro" id="IPR041492">
    <property type="entry name" value="HAD_2"/>
</dbReference>
<sequence>MSRLRLVIFDVDGTLVDSQGAIVGAMTAAFSAQGRPAPARSDILGIVGLSLDHAVLRLAPEATPECRAALVQGYKDSYHATRSAQGAAVGSPLYPGVAQVLQALSRRDDLLLGVATGKSRRGLDALIEAHGLTGMFVTRQVADDHPSKPHPSMVLTCLADTGIDAADAVMIGDTTYDMEMAGAAGVAAVGVSWGYHPAKMLAPHARKLIDSFDALPGAIDDILGVPA</sequence>
<dbReference type="InterPro" id="IPR050155">
    <property type="entry name" value="HAD-like_hydrolase_sf"/>
</dbReference>
<dbReference type="SUPFAM" id="SSF56784">
    <property type="entry name" value="HAD-like"/>
    <property type="match status" value="1"/>
</dbReference>
<dbReference type="Proteomes" id="UP001191082">
    <property type="component" value="Unassembled WGS sequence"/>
</dbReference>
<dbReference type="Gene3D" id="3.40.50.1000">
    <property type="entry name" value="HAD superfamily/HAD-like"/>
    <property type="match status" value="1"/>
</dbReference>
<reference evidence="1 2" key="1">
    <citation type="submission" date="2019-05" db="EMBL/GenBank/DDBJ databases">
        <title>Marivita sp. nov. isolated from sea sediment.</title>
        <authorList>
            <person name="Kim W."/>
        </authorList>
    </citation>
    <scope>NUCLEOTIDE SEQUENCE [LARGE SCALE GENOMIC DNA]</scope>
    <source>
        <strain evidence="1 2">CAU 1492</strain>
    </source>
</reference>
<dbReference type="Pfam" id="PF13419">
    <property type="entry name" value="HAD_2"/>
    <property type="match status" value="1"/>
</dbReference>
<name>A0ABY2XG04_9RHOB</name>
<dbReference type="InterPro" id="IPR023214">
    <property type="entry name" value="HAD_sf"/>
</dbReference>
<protein>
    <submittedName>
        <fullName evidence="1">HAD family hydrolase</fullName>
    </submittedName>
</protein>
<dbReference type="EMBL" id="VCPC01000001">
    <property type="protein sequence ID" value="TMV15566.1"/>
    <property type="molecule type" value="Genomic_DNA"/>
</dbReference>
<keyword evidence="2" id="KW-1185">Reference proteome</keyword>
<proteinExistence type="predicted"/>
<dbReference type="SFLD" id="SFLDG01135">
    <property type="entry name" value="C1.5.6:_HAD__Beta-PGM__Phospha"/>
    <property type="match status" value="1"/>
</dbReference>
<evidence type="ECO:0000313" key="1">
    <source>
        <dbReference type="EMBL" id="TMV15566.1"/>
    </source>
</evidence>
<dbReference type="InterPro" id="IPR023198">
    <property type="entry name" value="PGP-like_dom2"/>
</dbReference>
<gene>
    <name evidence="1" type="ORF">FGK64_06330</name>
</gene>
<accession>A0ABY2XG04</accession>
<dbReference type="PANTHER" id="PTHR43434">
    <property type="entry name" value="PHOSPHOGLYCOLATE PHOSPHATASE"/>
    <property type="match status" value="1"/>
</dbReference>
<comment type="caution">
    <text evidence="1">The sequence shown here is derived from an EMBL/GenBank/DDBJ whole genome shotgun (WGS) entry which is preliminary data.</text>
</comment>
<dbReference type="NCBIfam" id="TIGR01549">
    <property type="entry name" value="HAD-SF-IA-v1"/>
    <property type="match status" value="1"/>
</dbReference>
<dbReference type="PANTHER" id="PTHR43434:SF24">
    <property type="entry name" value="HYDROLASE-RELATED"/>
    <property type="match status" value="1"/>
</dbReference>
<organism evidence="1 2">
    <name type="scientific">Arenibacterium halophilum</name>
    <dbReference type="NCBI Taxonomy" id="2583821"/>
    <lineage>
        <taxon>Bacteria</taxon>
        <taxon>Pseudomonadati</taxon>
        <taxon>Pseudomonadota</taxon>
        <taxon>Alphaproteobacteria</taxon>
        <taxon>Rhodobacterales</taxon>
        <taxon>Paracoccaceae</taxon>
        <taxon>Arenibacterium</taxon>
    </lineage>
</organism>
<dbReference type="InterPro" id="IPR006439">
    <property type="entry name" value="HAD-SF_hydro_IA"/>
</dbReference>
<evidence type="ECO:0000313" key="2">
    <source>
        <dbReference type="Proteomes" id="UP001191082"/>
    </source>
</evidence>
<dbReference type="GO" id="GO:0016787">
    <property type="term" value="F:hydrolase activity"/>
    <property type="evidence" value="ECO:0007669"/>
    <property type="project" value="UniProtKB-KW"/>
</dbReference>
<dbReference type="SFLD" id="SFLDS00003">
    <property type="entry name" value="Haloacid_Dehalogenase"/>
    <property type="match status" value="1"/>
</dbReference>